<dbReference type="AlphaFoldDB" id="A0A6A6UIV5"/>
<dbReference type="GO" id="GO:0006893">
    <property type="term" value="P:Golgi to plasma membrane transport"/>
    <property type="evidence" value="ECO:0007669"/>
    <property type="project" value="TreeGrafter"/>
</dbReference>
<dbReference type="Pfam" id="PF25345">
    <property type="entry name" value="PH_EXO84"/>
    <property type="match status" value="1"/>
</dbReference>
<evidence type="ECO:0000256" key="5">
    <source>
        <dbReference type="ARBA" id="ARBA00022483"/>
    </source>
</evidence>
<dbReference type="InterPro" id="IPR042561">
    <property type="entry name" value="Exo84_C_1"/>
</dbReference>
<evidence type="ECO:0000256" key="4">
    <source>
        <dbReference type="ARBA" id="ARBA00022448"/>
    </source>
</evidence>
<feature type="compositionally biased region" description="Basic and acidic residues" evidence="8">
    <location>
        <begin position="418"/>
        <end position="433"/>
    </location>
</feature>
<dbReference type="Proteomes" id="UP000799302">
    <property type="component" value="Unassembled WGS sequence"/>
</dbReference>
<dbReference type="PANTHER" id="PTHR21426">
    <property type="entry name" value="EXOCYST COMPLEX COMPONENT 8"/>
    <property type="match status" value="1"/>
</dbReference>
<keyword evidence="5" id="KW-0268">Exocytosis</keyword>
<evidence type="ECO:0000259" key="9">
    <source>
        <dbReference type="Pfam" id="PF16528"/>
    </source>
</evidence>
<feature type="region of interest" description="Disordered" evidence="8">
    <location>
        <begin position="418"/>
        <end position="440"/>
    </location>
</feature>
<dbReference type="InterPro" id="IPR032403">
    <property type="entry name" value="Exo84_C"/>
</dbReference>
<dbReference type="OrthoDB" id="642193at2759"/>
<feature type="coiled-coil region" evidence="7">
    <location>
        <begin position="164"/>
        <end position="227"/>
    </location>
</feature>
<comment type="similarity">
    <text evidence="2">Belongs to the EXO84 family.</text>
</comment>
<dbReference type="InterPro" id="IPR033961">
    <property type="entry name" value="Exo84"/>
</dbReference>
<dbReference type="InterPro" id="IPR016159">
    <property type="entry name" value="Cullin_repeat-like_dom_sf"/>
</dbReference>
<name>A0A6A6UIV5_9PEZI</name>
<evidence type="ECO:0000313" key="10">
    <source>
        <dbReference type="EMBL" id="KAF2672139.1"/>
    </source>
</evidence>
<dbReference type="InterPro" id="IPR011993">
    <property type="entry name" value="PH-like_dom_sf"/>
</dbReference>
<dbReference type="Pfam" id="PF16528">
    <property type="entry name" value="Exo84_C"/>
    <property type="match status" value="1"/>
</dbReference>
<dbReference type="EMBL" id="MU004232">
    <property type="protein sequence ID" value="KAF2672139.1"/>
    <property type="molecule type" value="Genomic_DNA"/>
</dbReference>
<feature type="region of interest" description="Disordered" evidence="8">
    <location>
        <begin position="100"/>
        <end position="122"/>
    </location>
</feature>
<dbReference type="Gene3D" id="1.20.58.1220">
    <property type="entry name" value="Exo84p, C-terminal helical domain"/>
    <property type="match status" value="1"/>
</dbReference>
<feature type="compositionally biased region" description="Gly residues" evidence="8">
    <location>
        <begin position="70"/>
        <end position="80"/>
    </location>
</feature>
<dbReference type="SUPFAM" id="SSF74788">
    <property type="entry name" value="Cullin repeat-like"/>
    <property type="match status" value="1"/>
</dbReference>
<evidence type="ECO:0000256" key="2">
    <source>
        <dbReference type="ARBA" id="ARBA00007210"/>
    </source>
</evidence>
<dbReference type="Gene3D" id="2.30.29.30">
    <property type="entry name" value="Pleckstrin-homology domain (PH domain)/Phosphotyrosine-binding domain (PTB)"/>
    <property type="match status" value="1"/>
</dbReference>
<keyword evidence="6" id="KW-0653">Protein transport</keyword>
<dbReference type="Pfam" id="PF08700">
    <property type="entry name" value="VPS51_Exo84_N"/>
    <property type="match status" value="1"/>
</dbReference>
<evidence type="ECO:0000313" key="11">
    <source>
        <dbReference type="Proteomes" id="UP000799302"/>
    </source>
</evidence>
<evidence type="ECO:0000256" key="3">
    <source>
        <dbReference type="ARBA" id="ARBA00021269"/>
    </source>
</evidence>
<keyword evidence="7" id="KW-0175">Coiled coil</keyword>
<evidence type="ECO:0000256" key="8">
    <source>
        <dbReference type="SAM" id="MobiDB-lite"/>
    </source>
</evidence>
<sequence length="681" mass="75843">MDDKGKSLRQKRTGKLKISNPTLISAPKAANNTIDLKEAASRPSTASTTATTATSATRNRDGLPGSLQAGAGGPAGGLPGGPRARPRNTDQTADLVKRRYSTRFQPQQDLGDAAPPVPSMPSMPKRYAQPLQEETSEGRVITVDPTVLQDGKYDPDRYVTAELRDATAADITLFQRELQRLKQRAGSDIQRNVFQNRTQFIKISKDADKLKTELRTMRNLMSELTGTLAQVSVAGGAPPPVDTFSMSSRNRANRSSVANLEALWTSHLQELWRRVEGSQKYLPAIAGRHVVYESGRWVELNSATWKPRRKVHLILLNDHLLIATEKKRSEATKDPRKKQRDEQPSAPLTAVKCWPLQDVNIADLAMRVTPGTGDPASSSHSVNVRVGAESLTFATASKEINEKISLLSSFRKTSEDLRRKLDSENQDQTRNEESNNGLSSPLFKTTFGDAFASTNKSDFLVDVDGKPQNLRWIEAQMDDLDIDTALQRFEEAVARIETLRRIVHNIRSNTAAQTSLNRKLDERAAHLAGTITRYLADAHSWMSSVEKNVNWLFRLGFEDRAREAYLEARTTVIHKRIRQVIFDGDLHLYIYQVSFIYFTIIKHCAIIFQACFPPTMLSACVKWAKGHVDDFNALLQRQLSSVERGSDTWTACMARAQEHATMLGQVGMDFKDLVGSEAEGG</sequence>
<feature type="region of interest" description="Disordered" evidence="8">
    <location>
        <begin position="326"/>
        <end position="349"/>
    </location>
</feature>
<evidence type="ECO:0000256" key="7">
    <source>
        <dbReference type="SAM" id="Coils"/>
    </source>
</evidence>
<accession>A0A6A6UIV5</accession>
<protein>
    <recommendedName>
        <fullName evidence="3">Exocyst complex component EXO84</fullName>
    </recommendedName>
</protein>
<keyword evidence="11" id="KW-1185">Reference proteome</keyword>
<dbReference type="InterPro" id="IPR042560">
    <property type="entry name" value="Exo84_C_2"/>
</dbReference>
<dbReference type="GO" id="GO:0000145">
    <property type="term" value="C:exocyst"/>
    <property type="evidence" value="ECO:0007669"/>
    <property type="project" value="InterPro"/>
</dbReference>
<proteinExistence type="inferred from homology"/>
<comment type="subcellular location">
    <subcellularLocation>
        <location evidence="1">Cytoplasmic vesicle</location>
        <location evidence="1">Secretory vesicle</location>
    </subcellularLocation>
</comment>
<feature type="compositionally biased region" description="Basic and acidic residues" evidence="8">
    <location>
        <begin position="326"/>
        <end position="343"/>
    </location>
</feature>
<reference evidence="10" key="1">
    <citation type="journal article" date="2020" name="Stud. Mycol.">
        <title>101 Dothideomycetes genomes: a test case for predicting lifestyles and emergence of pathogens.</title>
        <authorList>
            <person name="Haridas S."/>
            <person name="Albert R."/>
            <person name="Binder M."/>
            <person name="Bloem J."/>
            <person name="Labutti K."/>
            <person name="Salamov A."/>
            <person name="Andreopoulos B."/>
            <person name="Baker S."/>
            <person name="Barry K."/>
            <person name="Bills G."/>
            <person name="Bluhm B."/>
            <person name="Cannon C."/>
            <person name="Castanera R."/>
            <person name="Culley D."/>
            <person name="Daum C."/>
            <person name="Ezra D."/>
            <person name="Gonzalez J."/>
            <person name="Henrissat B."/>
            <person name="Kuo A."/>
            <person name="Liang C."/>
            <person name="Lipzen A."/>
            <person name="Lutzoni F."/>
            <person name="Magnuson J."/>
            <person name="Mondo S."/>
            <person name="Nolan M."/>
            <person name="Ohm R."/>
            <person name="Pangilinan J."/>
            <person name="Park H.-J."/>
            <person name="Ramirez L."/>
            <person name="Alfaro M."/>
            <person name="Sun H."/>
            <person name="Tritt A."/>
            <person name="Yoshinaga Y."/>
            <person name="Zwiers L.-H."/>
            <person name="Turgeon B."/>
            <person name="Goodwin S."/>
            <person name="Spatafora J."/>
            <person name="Crous P."/>
            <person name="Grigoriev I."/>
        </authorList>
    </citation>
    <scope>NUCLEOTIDE SEQUENCE</scope>
    <source>
        <strain evidence="10">CBS 115976</strain>
    </source>
</reference>
<dbReference type="GO" id="GO:0006887">
    <property type="term" value="P:exocytosis"/>
    <property type="evidence" value="ECO:0007669"/>
    <property type="project" value="UniProtKB-KW"/>
</dbReference>
<evidence type="ECO:0000256" key="1">
    <source>
        <dbReference type="ARBA" id="ARBA00004398"/>
    </source>
</evidence>
<dbReference type="GO" id="GO:0030133">
    <property type="term" value="C:transport vesicle"/>
    <property type="evidence" value="ECO:0007669"/>
    <property type="project" value="UniProtKB-SubCell"/>
</dbReference>
<dbReference type="Gene3D" id="1.20.58.1210">
    <property type="entry name" value="Exo84p, N-terminal helical domain"/>
    <property type="match status" value="1"/>
</dbReference>
<feature type="compositionally biased region" description="Low complexity" evidence="8">
    <location>
        <begin position="41"/>
        <end position="69"/>
    </location>
</feature>
<feature type="domain" description="Exocyst component Exo84 C-terminal" evidence="9">
    <location>
        <begin position="471"/>
        <end position="671"/>
    </location>
</feature>
<evidence type="ECO:0000256" key="6">
    <source>
        <dbReference type="ARBA" id="ARBA00022927"/>
    </source>
</evidence>
<dbReference type="GO" id="GO:0015031">
    <property type="term" value="P:protein transport"/>
    <property type="evidence" value="ECO:0007669"/>
    <property type="project" value="UniProtKB-KW"/>
</dbReference>
<dbReference type="PANTHER" id="PTHR21426:SF12">
    <property type="entry name" value="EXOCYST COMPLEX COMPONENT 8"/>
    <property type="match status" value="1"/>
</dbReference>
<feature type="region of interest" description="Disordered" evidence="8">
    <location>
        <begin position="1"/>
        <end position="88"/>
    </location>
</feature>
<organism evidence="10 11">
    <name type="scientific">Microthyrium microscopicum</name>
    <dbReference type="NCBI Taxonomy" id="703497"/>
    <lineage>
        <taxon>Eukaryota</taxon>
        <taxon>Fungi</taxon>
        <taxon>Dikarya</taxon>
        <taxon>Ascomycota</taxon>
        <taxon>Pezizomycotina</taxon>
        <taxon>Dothideomycetes</taxon>
        <taxon>Dothideomycetes incertae sedis</taxon>
        <taxon>Microthyriales</taxon>
        <taxon>Microthyriaceae</taxon>
        <taxon>Microthyrium</taxon>
    </lineage>
</organism>
<keyword evidence="4" id="KW-0813">Transport</keyword>
<gene>
    <name evidence="10" type="ORF">BT63DRAFT_438002</name>
</gene>